<dbReference type="SUPFAM" id="SSF54909">
    <property type="entry name" value="Dimeric alpha+beta barrel"/>
    <property type="match status" value="1"/>
</dbReference>
<evidence type="ECO:0000313" key="3">
    <source>
        <dbReference type="EMBL" id="ROS39501.1"/>
    </source>
</evidence>
<accession>A0A3N2GS68</accession>
<comment type="similarity">
    <text evidence="1">Belongs to the YciI family.</text>
</comment>
<name>A0A3N2GS68_9PSEU</name>
<sequence>MATFAVQYTYGANTDAARDRFRPEHKDFLAGLYESGRLRVSGPVDGGALLIFEGASADEVAALLDGDPFRREGLIAERTVREWTIFFGGLK</sequence>
<reference evidence="3 4" key="1">
    <citation type="submission" date="2018-11" db="EMBL/GenBank/DDBJ databases">
        <title>Sequencing the genomes of 1000 actinobacteria strains.</title>
        <authorList>
            <person name="Klenk H.-P."/>
        </authorList>
    </citation>
    <scope>NUCLEOTIDE SEQUENCE [LARGE SCALE GENOMIC DNA]</scope>
    <source>
        <strain evidence="3 4">DSM 44348</strain>
    </source>
</reference>
<proteinExistence type="inferred from homology"/>
<dbReference type="EMBL" id="RKHY01000001">
    <property type="protein sequence ID" value="ROS39501.1"/>
    <property type="molecule type" value="Genomic_DNA"/>
</dbReference>
<dbReference type="Gene3D" id="3.30.70.1060">
    <property type="entry name" value="Dimeric alpha+beta barrel"/>
    <property type="match status" value="1"/>
</dbReference>
<protein>
    <recommendedName>
        <fullName evidence="2">YCII-related domain-containing protein</fullName>
    </recommendedName>
</protein>
<dbReference type="RefSeq" id="WP_123683488.1">
    <property type="nucleotide sequence ID" value="NZ_JBHXPN010000010.1"/>
</dbReference>
<gene>
    <name evidence="3" type="ORF">EDD35_1806</name>
</gene>
<comment type="caution">
    <text evidence="3">The sequence shown here is derived from an EMBL/GenBank/DDBJ whole genome shotgun (WGS) entry which is preliminary data.</text>
</comment>
<evidence type="ECO:0000313" key="4">
    <source>
        <dbReference type="Proteomes" id="UP000274843"/>
    </source>
</evidence>
<dbReference type="Proteomes" id="UP000274843">
    <property type="component" value="Unassembled WGS sequence"/>
</dbReference>
<dbReference type="GeneID" id="301843230"/>
<evidence type="ECO:0000259" key="2">
    <source>
        <dbReference type="Pfam" id="PF03795"/>
    </source>
</evidence>
<feature type="domain" description="YCII-related" evidence="2">
    <location>
        <begin position="10"/>
        <end position="84"/>
    </location>
</feature>
<dbReference type="Pfam" id="PF03795">
    <property type="entry name" value="YCII"/>
    <property type="match status" value="1"/>
</dbReference>
<dbReference type="InterPro" id="IPR005545">
    <property type="entry name" value="YCII"/>
</dbReference>
<dbReference type="AlphaFoldDB" id="A0A3N2GS68"/>
<dbReference type="InterPro" id="IPR011008">
    <property type="entry name" value="Dimeric_a/b-barrel"/>
</dbReference>
<evidence type="ECO:0000256" key="1">
    <source>
        <dbReference type="ARBA" id="ARBA00007689"/>
    </source>
</evidence>
<organism evidence="3 4">
    <name type="scientific">Amycolatopsis thermoflava</name>
    <dbReference type="NCBI Taxonomy" id="84480"/>
    <lineage>
        <taxon>Bacteria</taxon>
        <taxon>Bacillati</taxon>
        <taxon>Actinomycetota</taxon>
        <taxon>Actinomycetes</taxon>
        <taxon>Pseudonocardiales</taxon>
        <taxon>Pseudonocardiaceae</taxon>
        <taxon>Amycolatopsis</taxon>
        <taxon>Amycolatopsis methanolica group</taxon>
    </lineage>
</organism>
<keyword evidence="4" id="KW-1185">Reference proteome</keyword>